<evidence type="ECO:0000256" key="11">
    <source>
        <dbReference type="SAM" id="MobiDB-lite"/>
    </source>
</evidence>
<proteinExistence type="inferred from homology"/>
<dbReference type="GO" id="GO:0042026">
    <property type="term" value="P:protein refolding"/>
    <property type="evidence" value="ECO:0007669"/>
    <property type="project" value="UniProtKB-ARBA"/>
</dbReference>
<keyword evidence="4" id="KW-0963">Cytoplasm</keyword>
<evidence type="ECO:0000256" key="7">
    <source>
        <dbReference type="ARBA" id="ARBA00023235"/>
    </source>
</evidence>
<dbReference type="PROSITE" id="PS50059">
    <property type="entry name" value="FKBP_PPIASE"/>
    <property type="match status" value="1"/>
</dbReference>
<dbReference type="AlphaFoldDB" id="A0A246B794"/>
<dbReference type="Proteomes" id="UP000197587">
    <property type="component" value="Unassembled WGS sequence"/>
</dbReference>
<sequence>MTIDKNHVVALHYTLNSVEEDGEKTFIEKTDADQPFAFLYGVGMMLPKFEENLHGLAAGDKKSFTITPEEGYGEKAENATAQLPASMFEESGMPPVGVILPLQDPEGNQVNAVVLDVTDEVVTVDLNHPMAGKTLQFDVEVVATRPATEEELSHGHAHGIDGHSGH</sequence>
<feature type="region of interest" description="Disordered" evidence="11">
    <location>
        <begin position="147"/>
        <end position="166"/>
    </location>
</feature>
<evidence type="ECO:0000256" key="9">
    <source>
        <dbReference type="PROSITE-ProRule" id="PRU00277"/>
    </source>
</evidence>
<accession>A0A246B794</accession>
<dbReference type="InterPro" id="IPR046357">
    <property type="entry name" value="PPIase_dom_sf"/>
</dbReference>
<evidence type="ECO:0000259" key="12">
    <source>
        <dbReference type="PROSITE" id="PS50059"/>
    </source>
</evidence>
<dbReference type="RefSeq" id="WP_031503061.1">
    <property type="nucleotide sequence ID" value="NZ_JASZ02000033.1"/>
</dbReference>
<comment type="similarity">
    <text evidence="3 10">Belongs to the FKBP-type PPIase family.</text>
</comment>
<evidence type="ECO:0000256" key="10">
    <source>
        <dbReference type="RuleBase" id="RU003915"/>
    </source>
</evidence>
<evidence type="ECO:0000256" key="8">
    <source>
        <dbReference type="ARBA" id="ARBA00037071"/>
    </source>
</evidence>
<comment type="caution">
    <text evidence="13">The sequence shown here is derived from an EMBL/GenBank/DDBJ whole genome shotgun (WGS) entry which is preliminary data.</text>
</comment>
<evidence type="ECO:0000256" key="3">
    <source>
        <dbReference type="ARBA" id="ARBA00006577"/>
    </source>
</evidence>
<dbReference type="InterPro" id="IPR001179">
    <property type="entry name" value="PPIase_FKBP_dom"/>
</dbReference>
<evidence type="ECO:0000256" key="1">
    <source>
        <dbReference type="ARBA" id="ARBA00000971"/>
    </source>
</evidence>
<evidence type="ECO:0000256" key="4">
    <source>
        <dbReference type="ARBA" id="ARBA00022490"/>
    </source>
</evidence>
<name>A0A246B794_9FLAO</name>
<gene>
    <name evidence="13" type="ORF">AP75_12185</name>
</gene>
<dbReference type="GO" id="GO:0005737">
    <property type="term" value="C:cytoplasm"/>
    <property type="evidence" value="ECO:0007669"/>
    <property type="project" value="UniProtKB-SubCell"/>
</dbReference>
<keyword evidence="14" id="KW-1185">Reference proteome</keyword>
<evidence type="ECO:0000256" key="2">
    <source>
        <dbReference type="ARBA" id="ARBA00004496"/>
    </source>
</evidence>
<comment type="function">
    <text evidence="8">Also involved in hydrogenase metallocenter assembly, probably by participating in the nickel insertion step. This function in hydrogenase biosynthesis requires chaperone activity and the presence of the metal-binding domain, but not PPIase activity.</text>
</comment>
<dbReference type="Gene3D" id="3.10.50.40">
    <property type="match status" value="1"/>
</dbReference>
<keyword evidence="5 9" id="KW-0697">Rotamase</keyword>
<evidence type="ECO:0000313" key="13">
    <source>
        <dbReference type="EMBL" id="OWK97277.1"/>
    </source>
</evidence>
<dbReference type="EC" id="5.2.1.8" evidence="10"/>
<evidence type="ECO:0000256" key="6">
    <source>
        <dbReference type="ARBA" id="ARBA00023186"/>
    </source>
</evidence>
<dbReference type="Pfam" id="PF00254">
    <property type="entry name" value="FKBP_C"/>
    <property type="match status" value="1"/>
</dbReference>
<dbReference type="SUPFAM" id="SSF54534">
    <property type="entry name" value="FKBP-like"/>
    <property type="match status" value="1"/>
</dbReference>
<dbReference type="GO" id="GO:0003755">
    <property type="term" value="F:peptidyl-prolyl cis-trans isomerase activity"/>
    <property type="evidence" value="ECO:0007669"/>
    <property type="project" value="UniProtKB-UniRule"/>
</dbReference>
<keyword evidence="6" id="KW-0143">Chaperone</keyword>
<feature type="domain" description="PPIase FKBP-type" evidence="12">
    <location>
        <begin position="6"/>
        <end position="84"/>
    </location>
</feature>
<dbReference type="PANTHER" id="PTHR47861:SF3">
    <property type="entry name" value="FKBP-TYPE PEPTIDYL-PROLYL CIS-TRANS ISOMERASE SLYD"/>
    <property type="match status" value="1"/>
</dbReference>
<reference evidence="13 14" key="1">
    <citation type="submission" date="2017-05" db="EMBL/GenBank/DDBJ databases">
        <title>Genome of Chryseobacterium haifense.</title>
        <authorList>
            <person name="Newman J.D."/>
        </authorList>
    </citation>
    <scope>NUCLEOTIDE SEQUENCE [LARGE SCALE GENOMIC DNA]</scope>
    <source>
        <strain evidence="13 14">DSM 19056</strain>
    </source>
</reference>
<comment type="catalytic activity">
    <reaction evidence="1 9 10">
        <text>[protein]-peptidylproline (omega=180) = [protein]-peptidylproline (omega=0)</text>
        <dbReference type="Rhea" id="RHEA:16237"/>
        <dbReference type="Rhea" id="RHEA-COMP:10747"/>
        <dbReference type="Rhea" id="RHEA-COMP:10748"/>
        <dbReference type="ChEBI" id="CHEBI:83833"/>
        <dbReference type="ChEBI" id="CHEBI:83834"/>
        <dbReference type="EC" id="5.2.1.8"/>
    </reaction>
</comment>
<evidence type="ECO:0000256" key="5">
    <source>
        <dbReference type="ARBA" id="ARBA00023110"/>
    </source>
</evidence>
<organism evidence="13 14">
    <name type="scientific">Kaistella haifensis DSM 19056</name>
    <dbReference type="NCBI Taxonomy" id="1450526"/>
    <lineage>
        <taxon>Bacteria</taxon>
        <taxon>Pseudomonadati</taxon>
        <taxon>Bacteroidota</taxon>
        <taxon>Flavobacteriia</taxon>
        <taxon>Flavobacteriales</taxon>
        <taxon>Weeksellaceae</taxon>
        <taxon>Chryseobacterium group</taxon>
        <taxon>Kaistella</taxon>
    </lineage>
</organism>
<dbReference type="EMBL" id="JASZ02000033">
    <property type="protein sequence ID" value="OWK97277.1"/>
    <property type="molecule type" value="Genomic_DNA"/>
</dbReference>
<protein>
    <recommendedName>
        <fullName evidence="10">Peptidyl-prolyl cis-trans isomerase</fullName>
        <ecNumber evidence="10">5.2.1.8</ecNumber>
    </recommendedName>
</protein>
<dbReference type="PANTHER" id="PTHR47861">
    <property type="entry name" value="FKBP-TYPE PEPTIDYL-PROLYL CIS-TRANS ISOMERASE SLYD"/>
    <property type="match status" value="1"/>
</dbReference>
<comment type="subcellular location">
    <subcellularLocation>
        <location evidence="2">Cytoplasm</location>
    </subcellularLocation>
</comment>
<keyword evidence="7 9" id="KW-0413">Isomerase</keyword>
<evidence type="ECO:0000313" key="14">
    <source>
        <dbReference type="Proteomes" id="UP000197587"/>
    </source>
</evidence>